<proteinExistence type="predicted"/>
<dbReference type="Proteomes" id="UP001060085">
    <property type="component" value="Linkage Group LG03"/>
</dbReference>
<gene>
    <name evidence="1" type="ORF">M9H77_14970</name>
</gene>
<sequence length="622" mass="67805">MSCKVGVGNGDTGAGSVDGGSKQLERLPDSVIDEILQRLDLESLCSAACVSPIMRSFVSQILSSLSSIDLSAFSPDAKTLEHILYRLRGVKSVILDCFHLNNSAVIKILGPNIQELHLLKGSSISYTVLASIATRCPNLRVLGLELKGQQLPEVLSENLVEILKHLLSLESLSIKVRGKEADVFHLESIDLVFPKSLTSLKLQPVRELDAIHLMRQLSNVENTLGTTSSLSILSSHLHLHSGLQRLSLVLDVISDELVISIINTLPLLVELNLEDRPYKEPLVPHDLTNNGIQALRSCGHLSTLSIVRSRLNYPASFKRVNDLGLFLLSENCSGLESVSLAGFSRVTDAGFSCILHSCKNLKKFEVRNASLLSDLALNNISGAAGSLVELKLLSCNLITSDTVEQLATCNTLEVLDLCGCRSISDTCIRYLACFSKLVTLNLGGSDVTDSSLSVLGSVSSPIAHLSLRGCKRITDQGISFLLLGKGIIRKTLLSLDVGHMPGISDKAINTIASAAEAVTELCMRNCFFVTVSSLKVLASERRLLDGNRSLQKLDLFHCPRLSFELVRCLQKPSFRNLRWLGAGFTSLARKRDELAVICNERPWLTICFEGCEMGCHDGWQLH</sequence>
<name>A0ACC0BPU9_CATRO</name>
<dbReference type="EMBL" id="CM044703">
    <property type="protein sequence ID" value="KAI5674606.1"/>
    <property type="molecule type" value="Genomic_DNA"/>
</dbReference>
<reference evidence="2" key="1">
    <citation type="journal article" date="2023" name="Nat. Plants">
        <title>Single-cell RNA sequencing provides a high-resolution roadmap for understanding the multicellular compartmentation of specialized metabolism.</title>
        <authorList>
            <person name="Sun S."/>
            <person name="Shen X."/>
            <person name="Li Y."/>
            <person name="Li Y."/>
            <person name="Wang S."/>
            <person name="Li R."/>
            <person name="Zhang H."/>
            <person name="Shen G."/>
            <person name="Guo B."/>
            <person name="Wei J."/>
            <person name="Xu J."/>
            <person name="St-Pierre B."/>
            <person name="Chen S."/>
            <person name="Sun C."/>
        </authorList>
    </citation>
    <scope>NUCLEOTIDE SEQUENCE [LARGE SCALE GENOMIC DNA]</scope>
</reference>
<keyword evidence="2" id="KW-1185">Reference proteome</keyword>
<evidence type="ECO:0000313" key="2">
    <source>
        <dbReference type="Proteomes" id="UP001060085"/>
    </source>
</evidence>
<evidence type="ECO:0000313" key="1">
    <source>
        <dbReference type="EMBL" id="KAI5674606.1"/>
    </source>
</evidence>
<accession>A0ACC0BPU9</accession>
<organism evidence="1 2">
    <name type="scientific">Catharanthus roseus</name>
    <name type="common">Madagascar periwinkle</name>
    <name type="synonym">Vinca rosea</name>
    <dbReference type="NCBI Taxonomy" id="4058"/>
    <lineage>
        <taxon>Eukaryota</taxon>
        <taxon>Viridiplantae</taxon>
        <taxon>Streptophyta</taxon>
        <taxon>Embryophyta</taxon>
        <taxon>Tracheophyta</taxon>
        <taxon>Spermatophyta</taxon>
        <taxon>Magnoliopsida</taxon>
        <taxon>eudicotyledons</taxon>
        <taxon>Gunneridae</taxon>
        <taxon>Pentapetalae</taxon>
        <taxon>asterids</taxon>
        <taxon>lamiids</taxon>
        <taxon>Gentianales</taxon>
        <taxon>Apocynaceae</taxon>
        <taxon>Rauvolfioideae</taxon>
        <taxon>Vinceae</taxon>
        <taxon>Catharanthinae</taxon>
        <taxon>Catharanthus</taxon>
    </lineage>
</organism>
<comment type="caution">
    <text evidence="1">The sequence shown here is derived from an EMBL/GenBank/DDBJ whole genome shotgun (WGS) entry which is preliminary data.</text>
</comment>
<protein>
    <submittedName>
        <fullName evidence="1">Uncharacterized protein</fullName>
    </submittedName>
</protein>